<evidence type="ECO:0000256" key="1">
    <source>
        <dbReference type="SAM" id="SignalP"/>
    </source>
</evidence>
<dbReference type="OrthoDB" id="9933286at2"/>
<evidence type="ECO:0000313" key="2">
    <source>
        <dbReference type="EMBL" id="TCJ21582.1"/>
    </source>
</evidence>
<dbReference type="Proteomes" id="UP000295453">
    <property type="component" value="Unassembled WGS sequence"/>
</dbReference>
<feature type="signal peptide" evidence="1">
    <location>
        <begin position="1"/>
        <end position="26"/>
    </location>
</feature>
<proteinExistence type="predicted"/>
<dbReference type="AlphaFoldDB" id="A0A4V2NXJ8"/>
<name>A0A4V2NXJ8_9ACTN</name>
<organism evidence="2 3">
    <name type="scientific">Nocardioides jejuensis</name>
    <dbReference type="NCBI Taxonomy" id="2502782"/>
    <lineage>
        <taxon>Bacteria</taxon>
        <taxon>Bacillati</taxon>
        <taxon>Actinomycetota</taxon>
        <taxon>Actinomycetes</taxon>
        <taxon>Propionibacteriales</taxon>
        <taxon>Nocardioidaceae</taxon>
        <taxon>Nocardioides</taxon>
    </lineage>
</organism>
<keyword evidence="1" id="KW-0732">Signal</keyword>
<feature type="chain" id="PRO_5020546181" evidence="1">
    <location>
        <begin position="27"/>
        <end position="254"/>
    </location>
</feature>
<accession>A0A4V2NXJ8</accession>
<dbReference type="EMBL" id="SJZJ01000032">
    <property type="protein sequence ID" value="TCJ21582.1"/>
    <property type="molecule type" value="Genomic_DNA"/>
</dbReference>
<reference evidence="2 3" key="1">
    <citation type="submission" date="2019-03" db="EMBL/GenBank/DDBJ databases">
        <authorList>
            <person name="Kim M.K.M."/>
        </authorList>
    </citation>
    <scope>NUCLEOTIDE SEQUENCE [LARGE SCALE GENOMIC DNA]</scope>
    <source>
        <strain evidence="2 3">18JY15-6</strain>
    </source>
</reference>
<protein>
    <submittedName>
        <fullName evidence="2">Uncharacterized protein</fullName>
    </submittedName>
</protein>
<comment type="caution">
    <text evidence="2">The sequence shown here is derived from an EMBL/GenBank/DDBJ whole genome shotgun (WGS) entry which is preliminary data.</text>
</comment>
<sequence length="254" mass="27391">MKLRVLAAIAVLVALLGLLARCPTSAGQLESDVRDLPGVLAVSAGEAEGDDAIPFMNIPKEVQVRMTASSTADQVFDVVSAYDDEGKNLNGVQITFRGRPHVAFYGQNVSHAMINDVVAARDDPGVRSYQMTGSADGFWLQMTVTPRPLAELVAAMEQRRAIPGSEDIDVSTALGRGVIWDPLNDNLAVTRARIDFALEMDEHVPLAGAAIGGRGPLALFVEDAQLSRAIAYVKRHRTAEMRRVLINPHGDPPW</sequence>
<gene>
    <name evidence="2" type="ORF">EPD65_14695</name>
</gene>
<keyword evidence="3" id="KW-1185">Reference proteome</keyword>
<dbReference type="RefSeq" id="WP_131585460.1">
    <property type="nucleotide sequence ID" value="NZ_SJZJ01000032.1"/>
</dbReference>
<evidence type="ECO:0000313" key="3">
    <source>
        <dbReference type="Proteomes" id="UP000295453"/>
    </source>
</evidence>